<organism evidence="1 2">
    <name type="scientific">Pseudomonas chlororaphis</name>
    <dbReference type="NCBI Taxonomy" id="587753"/>
    <lineage>
        <taxon>Bacteria</taxon>
        <taxon>Pseudomonadati</taxon>
        <taxon>Pseudomonadota</taxon>
        <taxon>Gammaproteobacteria</taxon>
        <taxon>Pseudomonadales</taxon>
        <taxon>Pseudomonadaceae</taxon>
        <taxon>Pseudomonas</taxon>
    </lineage>
</organism>
<sequence length="204" mass="22284">MSDYAALRMLVFTLSLLAYEGAQGQETGRVPPDTSEQGQWGNWGPTAYCPQRQYVWGFRLKSEPYQGNGDDTALNAIQLICKSSATGTPTYIQSLEGKWGSWGKDHVCREHPVIGFAIQVERFQGLDKEKGSKDDTAAGNIKMDCGSQTLVGDPPAAWGDWTRFYRCLDGPGGGKVNGFRTRVEPDQGNGDDTALNAMQVSCAY</sequence>
<gene>
    <name evidence="1" type="ORF">VM99_10350</name>
</gene>
<evidence type="ECO:0000313" key="1">
    <source>
        <dbReference type="EMBL" id="AKJ98442.1"/>
    </source>
</evidence>
<evidence type="ECO:0008006" key="3">
    <source>
        <dbReference type="Google" id="ProtNLM"/>
    </source>
</evidence>
<dbReference type="Proteomes" id="UP000035212">
    <property type="component" value="Chromosome"/>
</dbReference>
<dbReference type="GO" id="GO:0005615">
    <property type="term" value="C:extracellular space"/>
    <property type="evidence" value="ECO:0007669"/>
    <property type="project" value="TreeGrafter"/>
</dbReference>
<proteinExistence type="predicted"/>
<reference evidence="1 2" key="1">
    <citation type="journal article" date="2015" name="Stand. Genomic Sci.">
        <title>Complete genome of Pseudomonas chlororaphis strain UFB2, a soil bacterium with antibacterial activity against bacterial canker pathogen of tomato.</title>
        <authorList>
            <person name="Deng P."/>
            <person name="Wang X."/>
            <person name="Baird S.M."/>
            <person name="Lu S.E."/>
        </authorList>
    </citation>
    <scope>NUCLEOTIDE SEQUENCE [LARGE SCALE GENOMIC DNA]</scope>
    <source>
        <strain evidence="1 2">UFB2</strain>
    </source>
</reference>
<dbReference type="InterPro" id="IPR005515">
    <property type="entry name" value="VOMI"/>
</dbReference>
<dbReference type="PATRIC" id="fig|587753.11.peg.2113"/>
<accession>A0A0G3GFW2</accession>
<dbReference type="SUPFAM" id="SSF51092">
    <property type="entry name" value="Vitelline membrane outer protein-I (VMO-I)"/>
    <property type="match status" value="1"/>
</dbReference>
<dbReference type="InterPro" id="IPR036706">
    <property type="entry name" value="VOMI_sf"/>
</dbReference>
<reference evidence="2" key="2">
    <citation type="submission" date="2015-03" db="EMBL/GenBank/DDBJ databases">
        <authorList>
            <person name="Deng P."/>
            <person name="Lu S."/>
        </authorList>
    </citation>
    <scope>NUCLEOTIDE SEQUENCE [LARGE SCALE GENOMIC DNA]</scope>
    <source>
        <strain evidence="2">UFB2</strain>
    </source>
</reference>
<dbReference type="Pfam" id="PF03762">
    <property type="entry name" value="VOMI"/>
    <property type="match status" value="1"/>
</dbReference>
<evidence type="ECO:0000313" key="2">
    <source>
        <dbReference type="Proteomes" id="UP000035212"/>
    </source>
</evidence>
<dbReference type="PANTHER" id="PTHR18841:SF0">
    <property type="entry name" value="VITELLINE MEMBRANE OUTER LAYER 1 HOMOLOG A-RELATED"/>
    <property type="match status" value="1"/>
</dbReference>
<name>A0A0G3GFW2_9PSED</name>
<dbReference type="PANTHER" id="PTHR18841">
    <property type="entry name" value="VITELLINE MEMBRANE OUTER LAYER PROTEIN I-RELATED"/>
    <property type="match status" value="1"/>
</dbReference>
<protein>
    <recommendedName>
        <fullName evidence="3">Vitelline membrane outer layer protein I (VOMI)</fullName>
    </recommendedName>
</protein>
<dbReference type="EMBL" id="CP011020">
    <property type="protein sequence ID" value="AKJ98442.1"/>
    <property type="molecule type" value="Genomic_DNA"/>
</dbReference>
<dbReference type="Gene3D" id="2.100.10.20">
    <property type="entry name" value="Vitelline membrane outer layer protein I (VOMI)"/>
    <property type="match status" value="1"/>
</dbReference>
<dbReference type="AlphaFoldDB" id="A0A0G3GFW2"/>